<dbReference type="AlphaFoldDB" id="A0A9P0EEC5"/>
<protein>
    <submittedName>
        <fullName evidence="1">Uncharacterized protein</fullName>
    </submittedName>
</protein>
<gene>
    <name evidence="1" type="ORF">NEZAVI_LOCUS3110</name>
</gene>
<sequence>MSRARREQVDITDLGSNATEDRVRADRTWPMKRIWVQQYGEIMMKNVSAGYVERREPSFYHPGVLPNYLSSFRQ</sequence>
<proteinExistence type="predicted"/>
<name>A0A9P0EEC5_NEZVI</name>
<reference evidence="1" key="1">
    <citation type="submission" date="2022-01" db="EMBL/GenBank/DDBJ databases">
        <authorList>
            <person name="King R."/>
        </authorList>
    </citation>
    <scope>NUCLEOTIDE SEQUENCE</scope>
</reference>
<evidence type="ECO:0000313" key="1">
    <source>
        <dbReference type="EMBL" id="CAH1392256.1"/>
    </source>
</evidence>
<keyword evidence="2" id="KW-1185">Reference proteome</keyword>
<organism evidence="1 2">
    <name type="scientific">Nezara viridula</name>
    <name type="common">Southern green stink bug</name>
    <name type="synonym">Cimex viridulus</name>
    <dbReference type="NCBI Taxonomy" id="85310"/>
    <lineage>
        <taxon>Eukaryota</taxon>
        <taxon>Metazoa</taxon>
        <taxon>Ecdysozoa</taxon>
        <taxon>Arthropoda</taxon>
        <taxon>Hexapoda</taxon>
        <taxon>Insecta</taxon>
        <taxon>Pterygota</taxon>
        <taxon>Neoptera</taxon>
        <taxon>Paraneoptera</taxon>
        <taxon>Hemiptera</taxon>
        <taxon>Heteroptera</taxon>
        <taxon>Panheteroptera</taxon>
        <taxon>Pentatomomorpha</taxon>
        <taxon>Pentatomoidea</taxon>
        <taxon>Pentatomidae</taxon>
        <taxon>Pentatominae</taxon>
        <taxon>Nezara</taxon>
    </lineage>
</organism>
<dbReference type="OrthoDB" id="10611499at2759"/>
<dbReference type="EMBL" id="OV725077">
    <property type="protein sequence ID" value="CAH1392256.1"/>
    <property type="molecule type" value="Genomic_DNA"/>
</dbReference>
<evidence type="ECO:0000313" key="2">
    <source>
        <dbReference type="Proteomes" id="UP001152798"/>
    </source>
</evidence>
<accession>A0A9P0EEC5</accession>
<dbReference type="Proteomes" id="UP001152798">
    <property type="component" value="Chromosome 1"/>
</dbReference>